<dbReference type="RefSeq" id="XP_005714840.1">
    <property type="nucleotide sequence ID" value="XM_005714783.1"/>
</dbReference>
<dbReference type="EMBL" id="HG001713">
    <property type="protein sequence ID" value="CDF35021.1"/>
    <property type="molecule type" value="Genomic_DNA"/>
</dbReference>
<protein>
    <submittedName>
        <fullName evidence="1">Uncharacterized protein</fullName>
    </submittedName>
</protein>
<accession>R7QC93</accession>
<name>R7QC93_CHOCR</name>
<dbReference type="GeneID" id="17322549"/>
<dbReference type="KEGG" id="ccp:CHC_T00003345001"/>
<evidence type="ECO:0000313" key="1">
    <source>
        <dbReference type="EMBL" id="CDF35021.1"/>
    </source>
</evidence>
<proteinExistence type="predicted"/>
<dbReference type="Gramene" id="CDF35021">
    <property type="protein sequence ID" value="CDF35021"/>
    <property type="gene ID" value="CHC_T00003345001"/>
</dbReference>
<keyword evidence="2" id="KW-1185">Reference proteome</keyword>
<reference evidence="2" key="1">
    <citation type="journal article" date="2013" name="Proc. Natl. Acad. Sci. U.S.A.">
        <title>Genome structure and metabolic features in the red seaweed Chondrus crispus shed light on evolution of the Archaeplastida.</title>
        <authorList>
            <person name="Collen J."/>
            <person name="Porcel B."/>
            <person name="Carre W."/>
            <person name="Ball S.G."/>
            <person name="Chaparro C."/>
            <person name="Tonon T."/>
            <person name="Barbeyron T."/>
            <person name="Michel G."/>
            <person name="Noel B."/>
            <person name="Valentin K."/>
            <person name="Elias M."/>
            <person name="Artiguenave F."/>
            <person name="Arun A."/>
            <person name="Aury J.M."/>
            <person name="Barbosa-Neto J.F."/>
            <person name="Bothwell J.H."/>
            <person name="Bouget F.Y."/>
            <person name="Brillet L."/>
            <person name="Cabello-Hurtado F."/>
            <person name="Capella-Gutierrez S."/>
            <person name="Charrier B."/>
            <person name="Cladiere L."/>
            <person name="Cock J.M."/>
            <person name="Coelho S.M."/>
            <person name="Colleoni C."/>
            <person name="Czjzek M."/>
            <person name="Da Silva C."/>
            <person name="Delage L."/>
            <person name="Denoeud F."/>
            <person name="Deschamps P."/>
            <person name="Dittami S.M."/>
            <person name="Gabaldon T."/>
            <person name="Gachon C.M."/>
            <person name="Groisillier A."/>
            <person name="Herve C."/>
            <person name="Jabbari K."/>
            <person name="Katinka M."/>
            <person name="Kloareg B."/>
            <person name="Kowalczyk N."/>
            <person name="Labadie K."/>
            <person name="Leblanc C."/>
            <person name="Lopez P.J."/>
            <person name="McLachlan D.H."/>
            <person name="Meslet-Cladiere L."/>
            <person name="Moustafa A."/>
            <person name="Nehr Z."/>
            <person name="Nyvall Collen P."/>
            <person name="Panaud O."/>
            <person name="Partensky F."/>
            <person name="Poulain J."/>
            <person name="Rensing S.A."/>
            <person name="Rousvoal S."/>
            <person name="Samson G."/>
            <person name="Symeonidi A."/>
            <person name="Weissenbach J."/>
            <person name="Zambounis A."/>
            <person name="Wincker P."/>
            <person name="Boyen C."/>
        </authorList>
    </citation>
    <scope>NUCLEOTIDE SEQUENCE [LARGE SCALE GENOMIC DNA]</scope>
    <source>
        <strain evidence="2">cv. Stackhouse</strain>
    </source>
</reference>
<gene>
    <name evidence="1" type="ORF">CHC_T00003345001</name>
</gene>
<evidence type="ECO:0000313" key="2">
    <source>
        <dbReference type="Proteomes" id="UP000012073"/>
    </source>
</evidence>
<dbReference type="Proteomes" id="UP000012073">
    <property type="component" value="Unassembled WGS sequence"/>
</dbReference>
<sequence length="205" mass="22669">MSPQGIIPFSNRYYVAKVPVSIYPFPRALPQPPFRPVDECVRASPAVVVIADAASDDNIAESKRIWHRIARHCCHSAVKLLFVRAHDFSEHRRAALVAWAVPLGVHVISTAAPEEDGLPVAHHVERALECAEWPLLTLHTPCRGRGEPNERRLPIHTHIQSNPPALQQPDLLKPTSVRRALDAADVSRLEAHLLLADLTDSDSSS</sequence>
<organism evidence="1 2">
    <name type="scientific">Chondrus crispus</name>
    <name type="common">Carrageen Irish moss</name>
    <name type="synonym">Polymorpha crispa</name>
    <dbReference type="NCBI Taxonomy" id="2769"/>
    <lineage>
        <taxon>Eukaryota</taxon>
        <taxon>Rhodophyta</taxon>
        <taxon>Florideophyceae</taxon>
        <taxon>Rhodymeniophycidae</taxon>
        <taxon>Gigartinales</taxon>
        <taxon>Gigartinaceae</taxon>
        <taxon>Chondrus</taxon>
    </lineage>
</organism>
<dbReference type="AlphaFoldDB" id="R7QC93"/>